<dbReference type="Gene3D" id="2.70.98.10">
    <property type="match status" value="1"/>
</dbReference>
<evidence type="ECO:0000259" key="3">
    <source>
        <dbReference type="Pfam" id="PF07971"/>
    </source>
</evidence>
<dbReference type="EMBL" id="CAAHFH010000001">
    <property type="protein sequence ID" value="VGO18378.1"/>
    <property type="molecule type" value="Genomic_DNA"/>
</dbReference>
<dbReference type="InterPro" id="IPR008928">
    <property type="entry name" value="6-hairpin_glycosidase_sf"/>
</dbReference>
<feature type="signal peptide" evidence="2">
    <location>
        <begin position="1"/>
        <end position="26"/>
    </location>
</feature>
<evidence type="ECO:0000256" key="1">
    <source>
        <dbReference type="SAM" id="MobiDB-lite"/>
    </source>
</evidence>
<evidence type="ECO:0000313" key="6">
    <source>
        <dbReference type="Proteomes" id="UP000346198"/>
    </source>
</evidence>
<dbReference type="InterPro" id="IPR012939">
    <property type="entry name" value="Glyco_hydro_92"/>
</dbReference>
<dbReference type="Pfam" id="PF07971">
    <property type="entry name" value="Glyco_hydro_92"/>
    <property type="match status" value="1"/>
</dbReference>
<feature type="region of interest" description="Disordered" evidence="1">
    <location>
        <begin position="756"/>
        <end position="782"/>
    </location>
</feature>
<dbReference type="Proteomes" id="UP000346198">
    <property type="component" value="Unassembled WGS sequence"/>
</dbReference>
<feature type="domain" description="Glycosyl hydrolase family 92 N-terminal" evidence="4">
    <location>
        <begin position="36"/>
        <end position="284"/>
    </location>
</feature>
<evidence type="ECO:0000259" key="4">
    <source>
        <dbReference type="Pfam" id="PF17678"/>
    </source>
</evidence>
<dbReference type="Gene3D" id="1.20.1050.60">
    <property type="entry name" value="alpha-1,2-mannosidase"/>
    <property type="match status" value="1"/>
</dbReference>
<dbReference type="AlphaFoldDB" id="A0A6C2UDV4"/>
<keyword evidence="6" id="KW-1185">Reference proteome</keyword>
<reference evidence="5 6" key="1">
    <citation type="submission" date="2019-04" db="EMBL/GenBank/DDBJ databases">
        <authorList>
            <person name="Van Vliet M D."/>
        </authorList>
    </citation>
    <scope>NUCLEOTIDE SEQUENCE [LARGE SCALE GENOMIC DNA]</scope>
    <source>
        <strain evidence="5 6">F21</strain>
    </source>
</reference>
<evidence type="ECO:0000256" key="2">
    <source>
        <dbReference type="SAM" id="SignalP"/>
    </source>
</evidence>
<evidence type="ECO:0000313" key="5">
    <source>
        <dbReference type="EMBL" id="VGO18378.1"/>
    </source>
</evidence>
<dbReference type="Pfam" id="PF17678">
    <property type="entry name" value="Glyco_hydro_92N"/>
    <property type="match status" value="1"/>
</dbReference>
<protein>
    <recommendedName>
        <fullName evidence="7">Glycosyl hydrolase family 92 domain-containing protein</fullName>
    </recommendedName>
</protein>
<dbReference type="NCBIfam" id="TIGR01180">
    <property type="entry name" value="aman2_put"/>
    <property type="match status" value="1"/>
</dbReference>
<dbReference type="SUPFAM" id="SSF48208">
    <property type="entry name" value="Six-hairpin glycosidases"/>
    <property type="match status" value="1"/>
</dbReference>
<keyword evidence="2" id="KW-0732">Signal</keyword>
<dbReference type="InterPro" id="IPR014718">
    <property type="entry name" value="GH-type_carb-bd"/>
</dbReference>
<dbReference type="RefSeq" id="WP_136059871.1">
    <property type="nucleotide sequence ID" value="NZ_CAAHFH010000001.1"/>
</dbReference>
<dbReference type="GO" id="GO:0030246">
    <property type="term" value="F:carbohydrate binding"/>
    <property type="evidence" value="ECO:0007669"/>
    <property type="project" value="InterPro"/>
</dbReference>
<dbReference type="GO" id="GO:0005829">
    <property type="term" value="C:cytosol"/>
    <property type="evidence" value="ECO:0007669"/>
    <property type="project" value="TreeGrafter"/>
</dbReference>
<accession>A0A6C2UDV4</accession>
<feature type="domain" description="Glycosyl hydrolase family 92" evidence="3">
    <location>
        <begin position="290"/>
        <end position="753"/>
    </location>
</feature>
<dbReference type="GO" id="GO:0000224">
    <property type="term" value="F:peptide-N4-(N-acetyl-beta-glucosaminyl)asparagine amidase activity"/>
    <property type="evidence" value="ECO:0007669"/>
    <property type="project" value="TreeGrafter"/>
</dbReference>
<name>A0A6C2UDV4_9BACT</name>
<dbReference type="GO" id="GO:0005975">
    <property type="term" value="P:carbohydrate metabolic process"/>
    <property type="evidence" value="ECO:0007669"/>
    <property type="project" value="InterPro"/>
</dbReference>
<dbReference type="Gene3D" id="3.30.2080.10">
    <property type="entry name" value="GH92 mannosidase domain"/>
    <property type="match status" value="1"/>
</dbReference>
<dbReference type="InterPro" id="IPR041371">
    <property type="entry name" value="GH92_N"/>
</dbReference>
<gene>
    <name evidence="5" type="ORF">SCARR_00430</name>
</gene>
<evidence type="ECO:0008006" key="7">
    <source>
        <dbReference type="Google" id="ProtNLM"/>
    </source>
</evidence>
<dbReference type="InterPro" id="IPR005887">
    <property type="entry name" value="GH92_a_mannosidase_put"/>
</dbReference>
<dbReference type="InterPro" id="IPR050883">
    <property type="entry name" value="PNGase"/>
</dbReference>
<dbReference type="GO" id="GO:0006516">
    <property type="term" value="P:glycoprotein catabolic process"/>
    <property type="evidence" value="ECO:0007669"/>
    <property type="project" value="TreeGrafter"/>
</dbReference>
<dbReference type="PANTHER" id="PTHR12143">
    <property type="entry name" value="PEPTIDE N-GLYCANASE PNGASE -RELATED"/>
    <property type="match status" value="1"/>
</dbReference>
<sequence length="782" mass="88032">MKLHIKSFRKIRLLSFVILATQMAAAATEKTNPVDYINPVIGNSAQKRCGRTIPGPNMPFGLMQLSPDTITGKGKTSGYNYFDKTIEGFSVNRMPGVGFGGSLGNFQVMPTTGKIKFHSGSNTLDLYKTKGSGWKSEFSHDDVVAEAGYYSVMLQKYKIQTELTCTQRAGMLRFTFPKSDSSHIQIDLARKIGGYSGKQHNIVVENGTIKGKIRCWGEGNGFAKGTKYNLYYYAQFDKKWDSYGLWNMGDDLGAKPDVENKDLGFYANFATTAGEQITMKVGISYVSMEGAQANLEQELTHWDFDAVKAQARQTWKDEINGMLTTQGGTEDQKMIFYSALYRTMMYPCDFTDVDGKYWGADKKIHGGKDYTTRMGFSGWDVYRHVFPMLTLVRPDIVNDQVNTFLDICTLTGKTYPLWQMMGDYTGAGLGDPGISVTVDAYMKGIRNFDVDRAYEIAIQEATGPNSTRYYPDEMNSHGYVYSHPKMAISLTLENTYGDWCISRFAETLGKTKDAKFYGKRAGENYKKLFDPNVGWMRSKDAKGNWKNPWTDKFSRAGCKEGNTYQWSWFVPHDVQGLIDLMGEKRFASELEELFEGAPADFSPGNPYYNHSNEPVHQIISYFNFVGKPWRTQYWTRTVLDGAYGTDHNGLAHNDDFGQLSAWYVLNAIGLNPVAPGENVWHIGSPVFDEIEINLDEQYHLRTQGKTFKIVAKNNAPKNYYIQSATLNGQPLNRTWITHKELISGGTLELVMGPTESKWGSAKNNRPPSMSNGTFPKAIERGR</sequence>
<dbReference type="PANTHER" id="PTHR12143:SF39">
    <property type="entry name" value="SECRETED PROTEIN"/>
    <property type="match status" value="1"/>
</dbReference>
<dbReference type="FunFam" id="3.30.2080.10:FF:000001">
    <property type="entry name" value="Alpha-1,2-mannosidase subfamily"/>
    <property type="match status" value="1"/>
</dbReference>
<proteinExistence type="predicted"/>
<feature type="chain" id="PRO_5025578347" description="Glycosyl hydrolase family 92 domain-containing protein" evidence="2">
    <location>
        <begin position="27"/>
        <end position="782"/>
    </location>
</feature>
<feature type="compositionally biased region" description="Polar residues" evidence="1">
    <location>
        <begin position="761"/>
        <end position="773"/>
    </location>
</feature>
<organism evidence="5 6">
    <name type="scientific">Pontiella sulfatireligans</name>
    <dbReference type="NCBI Taxonomy" id="2750658"/>
    <lineage>
        <taxon>Bacteria</taxon>
        <taxon>Pseudomonadati</taxon>
        <taxon>Kiritimatiellota</taxon>
        <taxon>Kiritimatiellia</taxon>
        <taxon>Kiritimatiellales</taxon>
        <taxon>Pontiellaceae</taxon>
        <taxon>Pontiella</taxon>
    </lineage>
</organism>
<dbReference type="Gene3D" id="1.20.1610.10">
    <property type="entry name" value="alpha-1,2-mannosidases domains"/>
    <property type="match status" value="1"/>
</dbReference>